<accession>A0A9P6ZUY9</accession>
<keyword evidence="2" id="KW-1185">Reference proteome</keyword>
<dbReference type="OrthoDB" id="437457at2759"/>
<evidence type="ECO:0000313" key="1">
    <source>
        <dbReference type="EMBL" id="KAG1776667.1"/>
    </source>
</evidence>
<dbReference type="AlphaFoldDB" id="A0A9P6ZUY9"/>
<comment type="caution">
    <text evidence="1">The sequence shown here is derived from an EMBL/GenBank/DDBJ whole genome shotgun (WGS) entry which is preliminary data.</text>
</comment>
<dbReference type="Proteomes" id="UP000714275">
    <property type="component" value="Unassembled WGS sequence"/>
</dbReference>
<evidence type="ECO:0000313" key="2">
    <source>
        <dbReference type="Proteomes" id="UP000714275"/>
    </source>
</evidence>
<name>A0A9P6ZUY9_9AGAM</name>
<dbReference type="EMBL" id="JABBWD010000025">
    <property type="protein sequence ID" value="KAG1776667.1"/>
    <property type="molecule type" value="Genomic_DNA"/>
</dbReference>
<reference evidence="1" key="1">
    <citation type="journal article" date="2020" name="New Phytol.">
        <title>Comparative genomics reveals dynamic genome evolution in host specialist ectomycorrhizal fungi.</title>
        <authorList>
            <person name="Lofgren L.A."/>
            <person name="Nguyen N.H."/>
            <person name="Vilgalys R."/>
            <person name="Ruytinx J."/>
            <person name="Liao H.L."/>
            <person name="Branco S."/>
            <person name="Kuo A."/>
            <person name="LaButti K."/>
            <person name="Lipzen A."/>
            <person name="Andreopoulos W."/>
            <person name="Pangilinan J."/>
            <person name="Riley R."/>
            <person name="Hundley H."/>
            <person name="Na H."/>
            <person name="Barry K."/>
            <person name="Grigoriev I.V."/>
            <person name="Stajich J.E."/>
            <person name="Kennedy P.G."/>
        </authorList>
    </citation>
    <scope>NUCLEOTIDE SEQUENCE</scope>
    <source>
        <strain evidence="1">DOB743</strain>
    </source>
</reference>
<proteinExistence type="predicted"/>
<sequence>MWCSCCQSAWYCTSEHLHSVNLLRRSRDGISDNIQDWPPHPKECVLATHTPNCNIFATPPAAEQQVITGSVVLFSSEEGRPNIITVKCCPSGVERPVIGYARPTSHQWTFFGRPSGKHCFDARF</sequence>
<organism evidence="1 2">
    <name type="scientific">Suillus placidus</name>
    <dbReference type="NCBI Taxonomy" id="48579"/>
    <lineage>
        <taxon>Eukaryota</taxon>
        <taxon>Fungi</taxon>
        <taxon>Dikarya</taxon>
        <taxon>Basidiomycota</taxon>
        <taxon>Agaricomycotina</taxon>
        <taxon>Agaricomycetes</taxon>
        <taxon>Agaricomycetidae</taxon>
        <taxon>Boletales</taxon>
        <taxon>Suillineae</taxon>
        <taxon>Suillaceae</taxon>
        <taxon>Suillus</taxon>
    </lineage>
</organism>
<protein>
    <submittedName>
        <fullName evidence="1">Uncharacterized protein</fullName>
    </submittedName>
</protein>
<gene>
    <name evidence="1" type="ORF">EV702DRAFT_1108223</name>
</gene>